<comment type="caution">
    <text evidence="1">The sequence shown here is derived from an EMBL/GenBank/DDBJ whole genome shotgun (WGS) entry which is preliminary data.</text>
</comment>
<evidence type="ECO:0000313" key="1">
    <source>
        <dbReference type="EMBL" id="MBA9029455.1"/>
    </source>
</evidence>
<reference evidence="1 2" key="1">
    <citation type="submission" date="2020-08" db="EMBL/GenBank/DDBJ databases">
        <title>Genomic Encyclopedia of Type Strains, Phase IV (KMG-IV): sequencing the most valuable type-strain genomes for metagenomic binning, comparative biology and taxonomic classification.</title>
        <authorList>
            <person name="Goeker M."/>
        </authorList>
    </citation>
    <scope>NUCLEOTIDE SEQUENCE [LARGE SCALE GENOMIC DNA]</scope>
    <source>
        <strain evidence="1 2">DSM 105481</strain>
    </source>
</reference>
<evidence type="ECO:0008006" key="3">
    <source>
        <dbReference type="Google" id="ProtNLM"/>
    </source>
</evidence>
<accession>A0ABR6CWR3</accession>
<keyword evidence="2" id="KW-1185">Reference proteome</keyword>
<gene>
    <name evidence="1" type="ORF">HNP81_004870</name>
</gene>
<sequence>MVFTMINNQWRIFDTKEEAAKAVAKEVRGHKINDESDNL</sequence>
<dbReference type="EMBL" id="JACJHX010000049">
    <property type="protein sequence ID" value="MBA9029455.1"/>
    <property type="molecule type" value="Genomic_DNA"/>
</dbReference>
<organism evidence="1 2">
    <name type="scientific">Peribacillus huizhouensis</name>
    <dbReference type="NCBI Taxonomy" id="1501239"/>
    <lineage>
        <taxon>Bacteria</taxon>
        <taxon>Bacillati</taxon>
        <taxon>Bacillota</taxon>
        <taxon>Bacilli</taxon>
        <taxon>Bacillales</taxon>
        <taxon>Bacillaceae</taxon>
        <taxon>Peribacillus</taxon>
    </lineage>
</organism>
<protein>
    <recommendedName>
        <fullName evidence="3">YqzL family protein</fullName>
    </recommendedName>
</protein>
<dbReference type="Proteomes" id="UP000626697">
    <property type="component" value="Unassembled WGS sequence"/>
</dbReference>
<name>A0ABR6CWR3_9BACI</name>
<evidence type="ECO:0000313" key="2">
    <source>
        <dbReference type="Proteomes" id="UP000626697"/>
    </source>
</evidence>
<proteinExistence type="predicted"/>